<organism evidence="1 2">
    <name type="scientific">Candidatus Wildermuthbacteria bacterium RIFCSPHIGHO2_02_FULL_47_17</name>
    <dbReference type="NCBI Taxonomy" id="1802452"/>
    <lineage>
        <taxon>Bacteria</taxon>
        <taxon>Candidatus Wildermuthiibacteriota</taxon>
    </lineage>
</organism>
<protein>
    <submittedName>
        <fullName evidence="1">Uncharacterized protein</fullName>
    </submittedName>
</protein>
<name>A0A1G2R5L6_9BACT</name>
<proteinExistence type="predicted"/>
<evidence type="ECO:0000313" key="2">
    <source>
        <dbReference type="Proteomes" id="UP000179258"/>
    </source>
</evidence>
<dbReference type="AlphaFoldDB" id="A0A1G2R5L6"/>
<gene>
    <name evidence="1" type="ORF">A3D59_00885</name>
</gene>
<dbReference type="EMBL" id="MHTX01000022">
    <property type="protein sequence ID" value="OHA68103.1"/>
    <property type="molecule type" value="Genomic_DNA"/>
</dbReference>
<dbReference type="Proteomes" id="UP000179258">
    <property type="component" value="Unassembled WGS sequence"/>
</dbReference>
<reference evidence="1 2" key="1">
    <citation type="journal article" date="2016" name="Nat. Commun.">
        <title>Thousands of microbial genomes shed light on interconnected biogeochemical processes in an aquifer system.</title>
        <authorList>
            <person name="Anantharaman K."/>
            <person name="Brown C.T."/>
            <person name="Hug L.A."/>
            <person name="Sharon I."/>
            <person name="Castelle C.J."/>
            <person name="Probst A.J."/>
            <person name="Thomas B.C."/>
            <person name="Singh A."/>
            <person name="Wilkins M.J."/>
            <person name="Karaoz U."/>
            <person name="Brodie E.L."/>
            <person name="Williams K.H."/>
            <person name="Hubbard S.S."/>
            <person name="Banfield J.F."/>
        </authorList>
    </citation>
    <scope>NUCLEOTIDE SEQUENCE [LARGE SCALE GENOMIC DNA]</scope>
</reference>
<accession>A0A1G2R5L6</accession>
<sequence>MQSVVAEEVDVQNKYFCSGNPDPKKPSHHWIIDAPRGSISKGRCKLCGATREFQNYLPTAMEALCEIRARRKERHERINPRLRAVGF</sequence>
<evidence type="ECO:0000313" key="1">
    <source>
        <dbReference type="EMBL" id="OHA68103.1"/>
    </source>
</evidence>
<comment type="caution">
    <text evidence="1">The sequence shown here is derived from an EMBL/GenBank/DDBJ whole genome shotgun (WGS) entry which is preliminary data.</text>
</comment>